<evidence type="ECO:0000256" key="1">
    <source>
        <dbReference type="ARBA" id="ARBA00004651"/>
    </source>
</evidence>
<sequence length="377" mass="41649">MFKMNDFVKNAFQLIGWLLLICGIAWLLYTVKAMIVYLIIAGILTFLGKPIVRILNRIQIKGKPMPIWLRSMITIIVMFGTFAGAISLLAPAVVHEIGVLGKIDYQHLFHRFENEFTYLQEFAGDWEILEDVLNTDGSSTQGEEGPRTLTNIISIDTVQSTFGSLVSGMGNIAIAIFSVTFILFFFLKEEKLADTIIDNFINDKYTEKIRHIVPKVKKTLTRYIVGLVIQLSSIFLMVYLGLTLIGFENAVIIALFAATMNVIPYIGPIVGIAFGLVLGLGQELAAEPDLNFLLLSGQILGVFTIVQLIDNVVSQPLIFSNSINAHPLEIFIVISIAGTLSGIAGMVVAVPLYSILRIVAKEFEVNVKFIQTLSKNA</sequence>
<evidence type="ECO:0000256" key="7">
    <source>
        <dbReference type="ARBA" id="ARBA00023136"/>
    </source>
</evidence>
<dbReference type="AlphaFoldDB" id="A0A6N6RJZ7"/>
<comment type="similarity">
    <text evidence="2">Belongs to the autoinducer-2 exporter (AI-2E) (TC 2.A.86) family.</text>
</comment>
<proteinExistence type="inferred from homology"/>
<comment type="subcellular location">
    <subcellularLocation>
        <location evidence="1">Cell membrane</location>
        <topology evidence="1">Multi-pass membrane protein</topology>
    </subcellularLocation>
</comment>
<keyword evidence="5 8" id="KW-0812">Transmembrane</keyword>
<evidence type="ECO:0000256" key="4">
    <source>
        <dbReference type="ARBA" id="ARBA00022475"/>
    </source>
</evidence>
<dbReference type="EMBL" id="WBVO01000001">
    <property type="protein sequence ID" value="KAB2814175.1"/>
    <property type="molecule type" value="Genomic_DNA"/>
</dbReference>
<dbReference type="PANTHER" id="PTHR21716">
    <property type="entry name" value="TRANSMEMBRANE PROTEIN"/>
    <property type="match status" value="1"/>
</dbReference>
<feature type="transmembrane region" description="Helical" evidence="8">
    <location>
        <begin position="251"/>
        <end position="278"/>
    </location>
</feature>
<feature type="transmembrane region" description="Helical" evidence="8">
    <location>
        <begin position="223"/>
        <end position="245"/>
    </location>
</feature>
<dbReference type="PANTHER" id="PTHR21716:SF53">
    <property type="entry name" value="PERMEASE PERM-RELATED"/>
    <property type="match status" value="1"/>
</dbReference>
<evidence type="ECO:0000256" key="3">
    <source>
        <dbReference type="ARBA" id="ARBA00022448"/>
    </source>
</evidence>
<feature type="transmembrane region" description="Helical" evidence="8">
    <location>
        <begin position="168"/>
        <end position="187"/>
    </location>
</feature>
<keyword evidence="6 8" id="KW-1133">Transmembrane helix</keyword>
<keyword evidence="4" id="KW-1003">Cell membrane</keyword>
<dbReference type="RefSeq" id="WP_151665756.1">
    <property type="nucleotide sequence ID" value="NZ_WBVO01000001.1"/>
</dbReference>
<dbReference type="Proteomes" id="UP000468650">
    <property type="component" value="Unassembled WGS sequence"/>
</dbReference>
<evidence type="ECO:0000256" key="2">
    <source>
        <dbReference type="ARBA" id="ARBA00009773"/>
    </source>
</evidence>
<accession>A0A6N6RJZ7</accession>
<keyword evidence="7 8" id="KW-0472">Membrane</keyword>
<dbReference type="InterPro" id="IPR002549">
    <property type="entry name" value="AI-2E-like"/>
</dbReference>
<reference evidence="9 10" key="1">
    <citation type="submission" date="2019-09" db="EMBL/GenBank/DDBJ databases">
        <title>Genomes of family Cryomorphaceae.</title>
        <authorList>
            <person name="Bowman J.P."/>
        </authorList>
    </citation>
    <scope>NUCLEOTIDE SEQUENCE [LARGE SCALE GENOMIC DNA]</scope>
    <source>
        <strain evidence="9 10">LMG 25704</strain>
    </source>
</reference>
<feature type="transmembrane region" description="Helical" evidence="8">
    <location>
        <begin position="290"/>
        <end position="310"/>
    </location>
</feature>
<dbReference type="OrthoDB" id="9793390at2"/>
<evidence type="ECO:0000256" key="6">
    <source>
        <dbReference type="ARBA" id="ARBA00022989"/>
    </source>
</evidence>
<evidence type="ECO:0000313" key="10">
    <source>
        <dbReference type="Proteomes" id="UP000468650"/>
    </source>
</evidence>
<feature type="transmembrane region" description="Helical" evidence="8">
    <location>
        <begin position="35"/>
        <end position="55"/>
    </location>
</feature>
<organism evidence="9 10">
    <name type="scientific">Phaeocystidibacter luteus</name>
    <dbReference type="NCBI Taxonomy" id="911197"/>
    <lineage>
        <taxon>Bacteria</taxon>
        <taxon>Pseudomonadati</taxon>
        <taxon>Bacteroidota</taxon>
        <taxon>Flavobacteriia</taxon>
        <taxon>Flavobacteriales</taxon>
        <taxon>Phaeocystidibacteraceae</taxon>
        <taxon>Phaeocystidibacter</taxon>
    </lineage>
</organism>
<keyword evidence="10" id="KW-1185">Reference proteome</keyword>
<evidence type="ECO:0000313" key="9">
    <source>
        <dbReference type="EMBL" id="KAB2814175.1"/>
    </source>
</evidence>
<evidence type="ECO:0000256" key="8">
    <source>
        <dbReference type="SAM" id="Phobius"/>
    </source>
</evidence>
<name>A0A6N6RJZ7_9FLAO</name>
<feature type="transmembrane region" description="Helical" evidence="8">
    <location>
        <begin position="12"/>
        <end position="29"/>
    </location>
</feature>
<keyword evidence="3" id="KW-0813">Transport</keyword>
<feature type="transmembrane region" description="Helical" evidence="8">
    <location>
        <begin position="67"/>
        <end position="90"/>
    </location>
</feature>
<comment type="caution">
    <text evidence="9">The sequence shown here is derived from an EMBL/GenBank/DDBJ whole genome shotgun (WGS) entry which is preliminary data.</text>
</comment>
<dbReference type="GO" id="GO:0005886">
    <property type="term" value="C:plasma membrane"/>
    <property type="evidence" value="ECO:0007669"/>
    <property type="project" value="UniProtKB-SubCell"/>
</dbReference>
<feature type="transmembrane region" description="Helical" evidence="8">
    <location>
        <begin position="330"/>
        <end position="353"/>
    </location>
</feature>
<protein>
    <submittedName>
        <fullName evidence="9">AI-2E family transporter</fullName>
    </submittedName>
</protein>
<gene>
    <name evidence="9" type="ORF">F8C67_00150</name>
</gene>
<evidence type="ECO:0000256" key="5">
    <source>
        <dbReference type="ARBA" id="ARBA00022692"/>
    </source>
</evidence>
<dbReference type="Pfam" id="PF01594">
    <property type="entry name" value="AI-2E_transport"/>
    <property type="match status" value="1"/>
</dbReference>